<dbReference type="PROSITE" id="PS00108">
    <property type="entry name" value="PROTEIN_KINASE_ST"/>
    <property type="match status" value="1"/>
</dbReference>
<dbReference type="InterPro" id="IPR011009">
    <property type="entry name" value="Kinase-like_dom_sf"/>
</dbReference>
<evidence type="ECO:0000313" key="10">
    <source>
        <dbReference type="EMBL" id="OAE34982.1"/>
    </source>
</evidence>
<evidence type="ECO:0000256" key="6">
    <source>
        <dbReference type="SAM" id="MobiDB-lite"/>
    </source>
</evidence>
<keyword evidence="2 5" id="KW-0547">Nucleotide-binding</keyword>
<evidence type="ECO:0000313" key="11">
    <source>
        <dbReference type="Proteomes" id="UP000077202"/>
    </source>
</evidence>
<proteinExistence type="predicted"/>
<feature type="transmembrane region" description="Helical" evidence="7">
    <location>
        <begin position="165"/>
        <end position="187"/>
    </location>
</feature>
<sequence length="590" mass="64579">MVSRVPVLMHMLVMLCCLSEFAVSHISARNAEHRARARAQLQDHDRDQARARPFSDKSKGWFQIGEGLARAPAPNPSPGPGPMGFIPLRSKYSRAGLQFLRRLPSLPVSGKHHMRAFHKPPIIVDTGSDENRAFQVLAAASTDSQSAVGSGDGSGRSDARLRLEVVIGLAIGIPIFLAALLVAWLWFKFCHRPRHEGLTGTTGPPARRPESEADPSANEKSKVQQLLCSWFTASTRPKRQAGWPSSACEMQYATLAAATNNFSPANVLGEGGTSRVFRAKLDDDAFAAVKRLESACDRLRAGSQFQSEVELMRQVRHPNLVSLLGYCRHGDQRLLVYELMQNGSLEDQLYGPSKGSALTWNLRVKIALESARGLEYLHEHCVPPVVHRDLKVSNILLDGKFNAKISDFGLATPLEGLTREESLQLIGTIGYVAPEFFETGTLTEKSDVYAFGVVLLELLTGRKPVDHSLPIEEQSLVNWAKPQLSDRRKLPQLVAPTLKAHLNLKHLYQVAAVAALCVCEEPSYRPLIADVVQSLVPLVPMELGGALRPAHAHNPSVPKSPAASADLASRQVKSRSRSFKSSDNILITSV</sequence>
<protein>
    <recommendedName>
        <fullName evidence="8">Protein kinase domain-containing protein</fullName>
    </recommendedName>
</protein>
<dbReference type="Proteomes" id="UP000077202">
    <property type="component" value="Unassembled WGS sequence"/>
</dbReference>
<evidence type="ECO:0000256" key="3">
    <source>
        <dbReference type="ARBA" id="ARBA00022777"/>
    </source>
</evidence>
<feature type="region of interest" description="Disordered" evidence="6">
    <location>
        <begin position="550"/>
        <end position="576"/>
    </location>
</feature>
<dbReference type="InterPro" id="IPR000719">
    <property type="entry name" value="Prot_kinase_dom"/>
</dbReference>
<dbReference type="InterPro" id="IPR008271">
    <property type="entry name" value="Ser/Thr_kinase_AS"/>
</dbReference>
<dbReference type="PANTHER" id="PTHR47989:SF27">
    <property type="entry name" value="PROTEIN KINASE DOMAIN-CONTAINING PROTEIN"/>
    <property type="match status" value="1"/>
</dbReference>
<gene>
    <name evidence="10" type="ORF">AXG93_1864s1090</name>
    <name evidence="9" type="ORF">Mp_1g23680</name>
</gene>
<dbReference type="Gene3D" id="3.30.200.20">
    <property type="entry name" value="Phosphorylase Kinase, domain 1"/>
    <property type="match status" value="1"/>
</dbReference>
<evidence type="ECO:0000256" key="7">
    <source>
        <dbReference type="SAM" id="Phobius"/>
    </source>
</evidence>
<dbReference type="Pfam" id="PF00069">
    <property type="entry name" value="Pkinase"/>
    <property type="match status" value="1"/>
</dbReference>
<accession>A0A176WRS8</accession>
<feature type="region of interest" description="Disordered" evidence="6">
    <location>
        <begin position="197"/>
        <end position="220"/>
    </location>
</feature>
<keyword evidence="7" id="KW-0812">Transmembrane</keyword>
<dbReference type="GO" id="GO:0005524">
    <property type="term" value="F:ATP binding"/>
    <property type="evidence" value="ECO:0007669"/>
    <property type="project" value="UniProtKB-UniRule"/>
</dbReference>
<dbReference type="GO" id="GO:0004672">
    <property type="term" value="F:protein kinase activity"/>
    <property type="evidence" value="ECO:0007669"/>
    <property type="project" value="InterPro"/>
</dbReference>
<dbReference type="SUPFAM" id="SSF56112">
    <property type="entry name" value="Protein kinase-like (PK-like)"/>
    <property type="match status" value="1"/>
</dbReference>
<keyword evidence="4 5" id="KW-0067">ATP-binding</keyword>
<dbReference type="SMART" id="SM00220">
    <property type="entry name" value="S_TKc"/>
    <property type="match status" value="1"/>
</dbReference>
<dbReference type="Proteomes" id="UP001162541">
    <property type="component" value="Chromosome 1"/>
</dbReference>
<keyword evidence="7" id="KW-0472">Membrane</keyword>
<dbReference type="PROSITE" id="PS00107">
    <property type="entry name" value="PROTEIN_KINASE_ATP"/>
    <property type="match status" value="1"/>
</dbReference>
<feature type="binding site" evidence="5">
    <location>
        <position position="290"/>
    </location>
    <ligand>
        <name>ATP</name>
        <dbReference type="ChEBI" id="CHEBI:30616"/>
    </ligand>
</feature>
<dbReference type="FunFam" id="1.10.510.10:FF:000223">
    <property type="entry name" value="probable receptor-like protein kinase At1g80640"/>
    <property type="match status" value="1"/>
</dbReference>
<evidence type="ECO:0000313" key="9">
    <source>
        <dbReference type="EMBL" id="BBM99769.1"/>
    </source>
</evidence>
<dbReference type="PROSITE" id="PS50011">
    <property type="entry name" value="PROTEIN_KINASE_DOM"/>
    <property type="match status" value="1"/>
</dbReference>
<reference evidence="9" key="2">
    <citation type="journal article" date="2019" name="Curr. Biol.">
        <title>Chromatin organization in early land plants reveals an ancestral association between H3K27me3, transposons, and constitutive heterochromatin.</title>
        <authorList>
            <person name="Montgomery S.A."/>
            <person name="Tanizawa Y."/>
            <person name="Galik B."/>
            <person name="Wang N."/>
            <person name="Ito T."/>
            <person name="Mochizuki T."/>
            <person name="Akimcheva S."/>
            <person name="Bowman J."/>
            <person name="Cognat V."/>
            <person name="Drouard L."/>
            <person name="Ekker H."/>
            <person name="Houng S."/>
            <person name="Kohchi T."/>
            <person name="Lin S."/>
            <person name="Liu L.D."/>
            <person name="Nakamura Y."/>
            <person name="Valeeva L.R."/>
            <person name="Shakirov E.V."/>
            <person name="Shippen D.E."/>
            <person name="Wei W."/>
            <person name="Yagura M."/>
            <person name="Yamaoka S."/>
            <person name="Yamato K.T."/>
            <person name="Liu C."/>
            <person name="Berger F."/>
        </authorList>
    </citation>
    <scope>NUCLEOTIDE SEQUENCE [LARGE SCALE GENOMIC DNA]</scope>
    <source>
        <strain evidence="9">Tak-1</strain>
    </source>
</reference>
<evidence type="ECO:0000313" key="12">
    <source>
        <dbReference type="Proteomes" id="UP001162541"/>
    </source>
</evidence>
<reference evidence="10 11" key="1">
    <citation type="submission" date="2016-03" db="EMBL/GenBank/DDBJ databases">
        <title>Mechanisms controlling the formation of the plant cell surface in tip-growing cells are functionally conserved among land plants.</title>
        <authorList>
            <person name="Honkanen S."/>
            <person name="Jones V.A."/>
            <person name="Morieri G."/>
            <person name="Champion C."/>
            <person name="Hetherington A.J."/>
            <person name="Kelly S."/>
            <person name="Saint-Marcoux D."/>
            <person name="Proust H."/>
            <person name="Prescott H."/>
            <person name="Dolan L."/>
        </authorList>
    </citation>
    <scope>NUCLEOTIDE SEQUENCE [LARGE SCALE GENOMIC DNA]</scope>
    <source>
        <strain evidence="11">cv. Tak-1 and cv. Tak-2</strain>
        <tissue evidence="10">Whole gametophyte</tissue>
    </source>
</reference>
<dbReference type="EMBL" id="LVLJ01000293">
    <property type="protein sequence ID" value="OAE34982.1"/>
    <property type="molecule type" value="Genomic_DNA"/>
</dbReference>
<evidence type="ECO:0000256" key="1">
    <source>
        <dbReference type="ARBA" id="ARBA00022679"/>
    </source>
</evidence>
<organism evidence="10 11">
    <name type="scientific">Marchantia polymorpha subsp. ruderalis</name>
    <dbReference type="NCBI Taxonomy" id="1480154"/>
    <lineage>
        <taxon>Eukaryota</taxon>
        <taxon>Viridiplantae</taxon>
        <taxon>Streptophyta</taxon>
        <taxon>Embryophyta</taxon>
        <taxon>Marchantiophyta</taxon>
        <taxon>Marchantiopsida</taxon>
        <taxon>Marchantiidae</taxon>
        <taxon>Marchantiales</taxon>
        <taxon>Marchantiaceae</taxon>
        <taxon>Marchantia</taxon>
    </lineage>
</organism>
<dbReference type="PANTHER" id="PTHR47989">
    <property type="entry name" value="OS01G0750732 PROTEIN"/>
    <property type="match status" value="1"/>
</dbReference>
<feature type="transmembrane region" description="Helical" evidence="7">
    <location>
        <begin position="6"/>
        <end position="28"/>
    </location>
</feature>
<feature type="domain" description="Protein kinase" evidence="8">
    <location>
        <begin position="262"/>
        <end position="539"/>
    </location>
</feature>
<evidence type="ECO:0000256" key="5">
    <source>
        <dbReference type="PROSITE-ProRule" id="PRU10141"/>
    </source>
</evidence>
<keyword evidence="3" id="KW-0418">Kinase</keyword>
<dbReference type="InterPro" id="IPR017441">
    <property type="entry name" value="Protein_kinase_ATP_BS"/>
</dbReference>
<keyword evidence="1" id="KW-0808">Transferase</keyword>
<evidence type="ECO:0000256" key="4">
    <source>
        <dbReference type="ARBA" id="ARBA00022840"/>
    </source>
</evidence>
<dbReference type="EMBL" id="AP019866">
    <property type="protein sequence ID" value="BBM99769.1"/>
    <property type="molecule type" value="Genomic_DNA"/>
</dbReference>
<evidence type="ECO:0000256" key="2">
    <source>
        <dbReference type="ARBA" id="ARBA00022741"/>
    </source>
</evidence>
<name>A0A176WRS8_MARPO</name>
<dbReference type="AlphaFoldDB" id="A0A176WRS8"/>
<reference evidence="12" key="3">
    <citation type="journal article" date="2020" name="Curr. Biol.">
        <title>Chromatin organization in early land plants reveals an ancestral association between H3K27me3, transposons, and constitutive heterochromatin.</title>
        <authorList>
            <person name="Montgomery S.A."/>
            <person name="Tanizawa Y."/>
            <person name="Galik B."/>
            <person name="Wang N."/>
            <person name="Ito T."/>
            <person name="Mochizuki T."/>
            <person name="Akimcheva S."/>
            <person name="Bowman J.L."/>
            <person name="Cognat V."/>
            <person name="Marechal-Drouard L."/>
            <person name="Ekker H."/>
            <person name="Hong S.F."/>
            <person name="Kohchi T."/>
            <person name="Lin S.S."/>
            <person name="Liu L.D."/>
            <person name="Nakamura Y."/>
            <person name="Valeeva L.R."/>
            <person name="Shakirov E.V."/>
            <person name="Shippen D.E."/>
            <person name="Wei W.L."/>
            <person name="Yagura M."/>
            <person name="Yamaoka S."/>
            <person name="Yamato K.T."/>
            <person name="Liu C."/>
            <person name="Berger F."/>
        </authorList>
    </citation>
    <scope>NUCLEOTIDE SEQUENCE [LARGE SCALE GENOMIC DNA]</scope>
    <source>
        <strain evidence="12">Tak-1</strain>
    </source>
</reference>
<feature type="compositionally biased region" description="Basic and acidic residues" evidence="6">
    <location>
        <begin position="207"/>
        <end position="220"/>
    </location>
</feature>
<keyword evidence="7" id="KW-1133">Transmembrane helix</keyword>
<keyword evidence="11" id="KW-1185">Reference proteome</keyword>
<dbReference type="Gene3D" id="1.10.510.10">
    <property type="entry name" value="Transferase(Phosphotransferase) domain 1"/>
    <property type="match status" value="1"/>
</dbReference>
<evidence type="ECO:0000259" key="8">
    <source>
        <dbReference type="PROSITE" id="PS50011"/>
    </source>
</evidence>